<evidence type="ECO:0000256" key="1">
    <source>
        <dbReference type="SAM" id="MobiDB-lite"/>
    </source>
</evidence>
<reference evidence="2 3" key="1">
    <citation type="submission" date="2019-06" db="EMBL/GenBank/DDBJ databases">
        <authorList>
            <person name="Kincaid V.D."/>
            <person name="Fuller A."/>
            <person name="Hodges K."/>
            <person name="Bansal M."/>
            <person name="Essig J."/>
            <person name="Johnson A."/>
        </authorList>
    </citation>
    <scope>NUCLEOTIDE SEQUENCE [LARGE SCALE GENOMIC DNA]</scope>
</reference>
<feature type="region of interest" description="Disordered" evidence="1">
    <location>
        <begin position="148"/>
        <end position="186"/>
    </location>
</feature>
<accession>A0A514CSJ5</accession>
<feature type="compositionally biased region" description="Basic residues" evidence="1">
    <location>
        <begin position="177"/>
        <end position="186"/>
    </location>
</feature>
<proteinExistence type="predicted"/>
<dbReference type="Proteomes" id="UP000320799">
    <property type="component" value="Segment"/>
</dbReference>
<name>A0A514CSJ5_9CAUD</name>
<evidence type="ECO:0000313" key="2">
    <source>
        <dbReference type="EMBL" id="QDH83447.1"/>
    </source>
</evidence>
<evidence type="ECO:0000313" key="3">
    <source>
        <dbReference type="Proteomes" id="UP000320799"/>
    </source>
</evidence>
<organism evidence="2 3">
    <name type="scientific">Achromobacter phage Motura</name>
    <dbReference type="NCBI Taxonomy" id="2591403"/>
    <lineage>
        <taxon>Viruses</taxon>
        <taxon>Duplodnaviria</taxon>
        <taxon>Heunggongvirae</taxon>
        <taxon>Uroviricota</taxon>
        <taxon>Caudoviricetes</taxon>
        <taxon>Moturavirus</taxon>
        <taxon>Moturavirus motura</taxon>
    </lineage>
</organism>
<protein>
    <submittedName>
        <fullName evidence="2">Uncharacterized protein</fullName>
    </submittedName>
</protein>
<dbReference type="KEGG" id="vg:56135904"/>
<dbReference type="EMBL" id="MN094788">
    <property type="protein sequence ID" value="QDH83447.1"/>
    <property type="molecule type" value="Genomic_DNA"/>
</dbReference>
<sequence length="186" mass="20678">MKPRFKSAFFFRLGDKHDAERKRRAELKPAVIQVANEAVVVRSESYKDELGPRVDNEASSVREFLLTEFAIKSTAADTGMLQAVEVLKNVSGSEVEESIQRRFEQLRHKAMTIRLARYLADHFGLEESDVDLLLDAVTPPKPANIIFPSLSEVTPDSPVGAANEKSRSATKSVSRPGAKRLRTPAK</sequence>
<dbReference type="RefSeq" id="YP_009903628.1">
    <property type="nucleotide sequence ID" value="NC_049849.1"/>
</dbReference>
<keyword evidence="3" id="KW-1185">Reference proteome</keyword>
<dbReference type="GeneID" id="56135904"/>